<evidence type="ECO:0000256" key="4">
    <source>
        <dbReference type="ARBA" id="ARBA00022692"/>
    </source>
</evidence>
<keyword evidence="4" id="KW-0812">Transmembrane</keyword>
<dbReference type="PANTHER" id="PTHR35093:SF8">
    <property type="entry name" value="OUTER MEMBRANE PROTEIN NMB0088-RELATED"/>
    <property type="match status" value="1"/>
</dbReference>
<comment type="similarity">
    <text evidence="2">Belongs to the OmpP1/FadL family.</text>
</comment>
<keyword evidence="6" id="KW-0472">Membrane</keyword>
<evidence type="ECO:0000256" key="6">
    <source>
        <dbReference type="ARBA" id="ARBA00023136"/>
    </source>
</evidence>
<dbReference type="EMBL" id="VLLF01000001">
    <property type="protein sequence ID" value="TWI93193.1"/>
    <property type="molecule type" value="Genomic_DNA"/>
</dbReference>
<dbReference type="Proteomes" id="UP000320593">
    <property type="component" value="Unassembled WGS sequence"/>
</dbReference>
<protein>
    <submittedName>
        <fullName evidence="8">Long-chain fatty acid transport protein</fullName>
    </submittedName>
</protein>
<dbReference type="GO" id="GO:0015483">
    <property type="term" value="F:long-chain fatty acid transporting porin activity"/>
    <property type="evidence" value="ECO:0007669"/>
    <property type="project" value="TreeGrafter"/>
</dbReference>
<keyword evidence="9" id="KW-1185">Reference proteome</keyword>
<reference evidence="8 9" key="1">
    <citation type="submission" date="2019-07" db="EMBL/GenBank/DDBJ databases">
        <title>Genomic Encyclopedia of Archaeal and Bacterial Type Strains, Phase II (KMG-II): from individual species to whole genera.</title>
        <authorList>
            <person name="Goeker M."/>
        </authorList>
    </citation>
    <scope>NUCLEOTIDE SEQUENCE [LARGE SCALE GENOMIC DNA]</scope>
    <source>
        <strain evidence="8 9">ATCC BAA-252</strain>
    </source>
</reference>
<evidence type="ECO:0000313" key="8">
    <source>
        <dbReference type="EMBL" id="TWI93193.1"/>
    </source>
</evidence>
<evidence type="ECO:0000256" key="7">
    <source>
        <dbReference type="ARBA" id="ARBA00023237"/>
    </source>
</evidence>
<comment type="caution">
    <text evidence="8">The sequence shown here is derived from an EMBL/GenBank/DDBJ whole genome shotgun (WGS) entry which is preliminary data.</text>
</comment>
<gene>
    <name evidence="8" type="ORF">JM93_00748</name>
</gene>
<dbReference type="Gene3D" id="2.40.160.60">
    <property type="entry name" value="Outer membrane protein transport protein (OMPP1/FadL/TodX)"/>
    <property type="match status" value="1"/>
</dbReference>
<dbReference type="RefSeq" id="WP_208994900.1">
    <property type="nucleotide sequence ID" value="NZ_SMLY01000087.1"/>
</dbReference>
<dbReference type="AlphaFoldDB" id="A0A562TII3"/>
<dbReference type="InterPro" id="IPR005017">
    <property type="entry name" value="OMPP1/FadL/TodX"/>
</dbReference>
<dbReference type="GO" id="GO:0009279">
    <property type="term" value="C:cell outer membrane"/>
    <property type="evidence" value="ECO:0007669"/>
    <property type="project" value="UniProtKB-SubCell"/>
</dbReference>
<keyword evidence="3" id="KW-1134">Transmembrane beta strand</keyword>
<keyword evidence="5" id="KW-0732">Signal</keyword>
<sequence>MYIFRDIVKQVAVGGIAAISAQAAMAGGWDTLGIGSNELLFDPGRFVIEGTYKYVDRNVDYMATSATLFGGVPVPGRATSRATPNIWNYQGALKFQITDDIACMGRVNDPYQIEENLDETWQGRFSLTKTSAGSTAWNASCSYRFQVQDGHFIRAIGGAGIVDLTYYAENLTALSATASAPTKVDLQSADPGWGWRAGIAYEVPQYAIRASVIYDSPVSVDLDGTTEVTGVTAFDSFASITLPQSVELNVQSGIAPKWLASFGVKWVNWSSVEELTVANAAGALTVDRFLGYKDGWTVRAAIGHQFNDWASFQTGIQWDRGIGQTYSDTYSLGVGGSFALNEHMEWSIGTAATYKTPGNGDLTNRASANQAATNYDYGSSWAYAIQTKLKLTY</sequence>
<evidence type="ECO:0000256" key="5">
    <source>
        <dbReference type="ARBA" id="ARBA00022729"/>
    </source>
</evidence>
<proteinExistence type="inferred from homology"/>
<evidence type="ECO:0000256" key="3">
    <source>
        <dbReference type="ARBA" id="ARBA00022452"/>
    </source>
</evidence>
<comment type="subcellular location">
    <subcellularLocation>
        <location evidence="1">Cell outer membrane</location>
        <topology evidence="1">Multi-pass membrane protein</topology>
    </subcellularLocation>
</comment>
<evidence type="ECO:0000313" key="9">
    <source>
        <dbReference type="Proteomes" id="UP000320593"/>
    </source>
</evidence>
<organism evidence="8 9">
    <name type="scientific">Roseibium hamelinense</name>
    <dbReference type="NCBI Taxonomy" id="150831"/>
    <lineage>
        <taxon>Bacteria</taxon>
        <taxon>Pseudomonadati</taxon>
        <taxon>Pseudomonadota</taxon>
        <taxon>Alphaproteobacteria</taxon>
        <taxon>Hyphomicrobiales</taxon>
        <taxon>Stappiaceae</taxon>
        <taxon>Roseibium</taxon>
    </lineage>
</organism>
<evidence type="ECO:0000256" key="2">
    <source>
        <dbReference type="ARBA" id="ARBA00008163"/>
    </source>
</evidence>
<accession>A0A562TII3</accession>
<dbReference type="Pfam" id="PF03349">
    <property type="entry name" value="Toluene_X"/>
    <property type="match status" value="1"/>
</dbReference>
<dbReference type="PANTHER" id="PTHR35093">
    <property type="entry name" value="OUTER MEMBRANE PROTEIN NMB0088-RELATED"/>
    <property type="match status" value="1"/>
</dbReference>
<keyword evidence="7" id="KW-0998">Cell outer membrane</keyword>
<name>A0A562TII3_9HYPH</name>
<evidence type="ECO:0000256" key="1">
    <source>
        <dbReference type="ARBA" id="ARBA00004571"/>
    </source>
</evidence>
<dbReference type="SUPFAM" id="SSF56935">
    <property type="entry name" value="Porins"/>
    <property type="match status" value="1"/>
</dbReference>